<proteinExistence type="predicted"/>
<organism evidence="2 3">
    <name type="scientific">Hebeloma cylindrosporum</name>
    <dbReference type="NCBI Taxonomy" id="76867"/>
    <lineage>
        <taxon>Eukaryota</taxon>
        <taxon>Fungi</taxon>
        <taxon>Dikarya</taxon>
        <taxon>Basidiomycota</taxon>
        <taxon>Agaricomycotina</taxon>
        <taxon>Agaricomycetes</taxon>
        <taxon>Agaricomycetidae</taxon>
        <taxon>Agaricales</taxon>
        <taxon>Agaricineae</taxon>
        <taxon>Hymenogastraceae</taxon>
        <taxon>Hebeloma</taxon>
    </lineage>
</organism>
<protein>
    <submittedName>
        <fullName evidence="2">Uncharacterized protein</fullName>
    </submittedName>
</protein>
<dbReference type="Proteomes" id="UP000053424">
    <property type="component" value="Unassembled WGS sequence"/>
</dbReference>
<dbReference type="AlphaFoldDB" id="A0A0C3CPX4"/>
<evidence type="ECO:0000256" key="1">
    <source>
        <dbReference type="SAM" id="MobiDB-lite"/>
    </source>
</evidence>
<sequence length="264" mass="28867">MNVPNINDPAAVAALLEQLKSSTVWQELTTARSNALPLPESGPVPQESTTSVEGTPQSITSNEPSSNFGGTSVASLLSQLKPFSAGPSVQNPSVAPPPPKTLSARSHASLTSEPFVPIVEDRRHYTFRESLPILSELVGNPSLVEAVKKMKKDQDDLERRLWVDREAIYTKYDGKLKVAQTKAQMIGISVSQHELNMITDAFQKEIRKFDHERVIPAWDGLVARQQAELAQAHVPTMFVTGEAENLERQRQVAGVLETIVGPKA</sequence>
<keyword evidence="3" id="KW-1185">Reference proteome</keyword>
<dbReference type="HOGENOM" id="CLU_074421_0_0_1"/>
<accession>A0A0C3CPX4</accession>
<evidence type="ECO:0000313" key="2">
    <source>
        <dbReference type="EMBL" id="KIM45936.1"/>
    </source>
</evidence>
<gene>
    <name evidence="2" type="ORF">M413DRAFT_23744</name>
</gene>
<feature type="region of interest" description="Disordered" evidence="1">
    <location>
        <begin position="33"/>
        <end position="71"/>
    </location>
</feature>
<feature type="region of interest" description="Disordered" evidence="1">
    <location>
        <begin position="85"/>
        <end position="108"/>
    </location>
</feature>
<name>A0A0C3CPX4_HEBCY</name>
<evidence type="ECO:0000313" key="3">
    <source>
        <dbReference type="Proteomes" id="UP000053424"/>
    </source>
</evidence>
<dbReference type="EMBL" id="KN831771">
    <property type="protein sequence ID" value="KIM45936.1"/>
    <property type="molecule type" value="Genomic_DNA"/>
</dbReference>
<dbReference type="OrthoDB" id="21617at2759"/>
<reference evidence="2 3" key="1">
    <citation type="submission" date="2014-04" db="EMBL/GenBank/DDBJ databases">
        <authorList>
            <consortium name="DOE Joint Genome Institute"/>
            <person name="Kuo A."/>
            <person name="Gay G."/>
            <person name="Dore J."/>
            <person name="Kohler A."/>
            <person name="Nagy L.G."/>
            <person name="Floudas D."/>
            <person name="Copeland A."/>
            <person name="Barry K.W."/>
            <person name="Cichocki N."/>
            <person name="Veneault-Fourrey C."/>
            <person name="LaButti K."/>
            <person name="Lindquist E.A."/>
            <person name="Lipzen A."/>
            <person name="Lundell T."/>
            <person name="Morin E."/>
            <person name="Murat C."/>
            <person name="Sun H."/>
            <person name="Tunlid A."/>
            <person name="Henrissat B."/>
            <person name="Grigoriev I.V."/>
            <person name="Hibbett D.S."/>
            <person name="Martin F."/>
            <person name="Nordberg H.P."/>
            <person name="Cantor M.N."/>
            <person name="Hua S.X."/>
        </authorList>
    </citation>
    <scope>NUCLEOTIDE SEQUENCE [LARGE SCALE GENOMIC DNA]</scope>
    <source>
        <strain evidence="3">h7</strain>
    </source>
</reference>
<reference evidence="3" key="2">
    <citation type="submission" date="2015-01" db="EMBL/GenBank/DDBJ databases">
        <title>Evolutionary Origins and Diversification of the Mycorrhizal Mutualists.</title>
        <authorList>
            <consortium name="DOE Joint Genome Institute"/>
            <consortium name="Mycorrhizal Genomics Consortium"/>
            <person name="Kohler A."/>
            <person name="Kuo A."/>
            <person name="Nagy L.G."/>
            <person name="Floudas D."/>
            <person name="Copeland A."/>
            <person name="Barry K.W."/>
            <person name="Cichocki N."/>
            <person name="Veneault-Fourrey C."/>
            <person name="LaButti K."/>
            <person name="Lindquist E.A."/>
            <person name="Lipzen A."/>
            <person name="Lundell T."/>
            <person name="Morin E."/>
            <person name="Murat C."/>
            <person name="Riley R."/>
            <person name="Ohm R."/>
            <person name="Sun H."/>
            <person name="Tunlid A."/>
            <person name="Henrissat B."/>
            <person name="Grigoriev I.V."/>
            <person name="Hibbett D.S."/>
            <person name="Martin F."/>
        </authorList>
    </citation>
    <scope>NUCLEOTIDE SEQUENCE [LARGE SCALE GENOMIC DNA]</scope>
    <source>
        <strain evidence="3">h7</strain>
    </source>
</reference>
<feature type="compositionally biased region" description="Polar residues" evidence="1">
    <location>
        <begin position="46"/>
        <end position="71"/>
    </location>
</feature>